<dbReference type="KEGG" id="hni:W911_14290"/>
<keyword evidence="2" id="KW-1185">Reference proteome</keyword>
<dbReference type="HOGENOM" id="CLU_2287675_0_0_5"/>
<sequence>MIEVTRGALVEFYDCQFRDKDKNPTVPESALLRISYLKRGCKACDEIEMIGSNGLWSATWDSSEADPGNIYWFIESTSPEAKVGQGQFRLVANPAAMGCGC</sequence>
<dbReference type="EMBL" id="CP006912">
    <property type="protein sequence ID" value="AHB50315.1"/>
    <property type="molecule type" value="Genomic_DNA"/>
</dbReference>
<proteinExistence type="predicted"/>
<accession>V5SJR6</accession>
<dbReference type="PATRIC" id="fig|1029756.8.peg.2974"/>
<dbReference type="RefSeq" id="WP_023788172.1">
    <property type="nucleotide sequence ID" value="NC_022997.1"/>
</dbReference>
<protein>
    <submittedName>
        <fullName evidence="1">Uncharacterized protein</fullName>
    </submittedName>
</protein>
<gene>
    <name evidence="1" type="ORF">W911_14290</name>
</gene>
<dbReference type="AlphaFoldDB" id="V5SJR6"/>
<reference evidence="1 2" key="1">
    <citation type="journal article" date="2014" name="Genome Announc.">
        <title>Complete Genome Sequence of Hyphomicrobium nitrativorans Strain NL23, a Denitrifying Bacterium Isolated from Biofilm of a Methanol-Fed Denitrification System Treating Seawater at the Montreal Biodome.</title>
        <authorList>
            <person name="Martineau C."/>
            <person name="Villeneuve C."/>
            <person name="Mauffrey F."/>
            <person name="Villemur R."/>
        </authorList>
    </citation>
    <scope>NUCLEOTIDE SEQUENCE [LARGE SCALE GENOMIC DNA]</scope>
    <source>
        <strain evidence="1">NL23</strain>
    </source>
</reference>
<dbReference type="STRING" id="1029756.W911_14290"/>
<name>V5SJR6_9HYPH</name>
<evidence type="ECO:0000313" key="1">
    <source>
        <dbReference type="EMBL" id="AHB50315.1"/>
    </source>
</evidence>
<evidence type="ECO:0000313" key="2">
    <source>
        <dbReference type="Proteomes" id="UP000018542"/>
    </source>
</evidence>
<organism evidence="1 2">
    <name type="scientific">Hyphomicrobium nitrativorans NL23</name>
    <dbReference type="NCBI Taxonomy" id="1029756"/>
    <lineage>
        <taxon>Bacteria</taxon>
        <taxon>Pseudomonadati</taxon>
        <taxon>Pseudomonadota</taxon>
        <taxon>Alphaproteobacteria</taxon>
        <taxon>Hyphomicrobiales</taxon>
        <taxon>Hyphomicrobiaceae</taxon>
        <taxon>Hyphomicrobium</taxon>
    </lineage>
</organism>
<dbReference type="Proteomes" id="UP000018542">
    <property type="component" value="Chromosome"/>
</dbReference>